<dbReference type="PANTHER" id="PTHR42948">
    <property type="entry name" value="TRANSPORTER"/>
    <property type="match status" value="1"/>
</dbReference>
<feature type="transmembrane region" description="Helical" evidence="6">
    <location>
        <begin position="148"/>
        <end position="168"/>
    </location>
</feature>
<dbReference type="Proteomes" id="UP001217500">
    <property type="component" value="Chromosome"/>
</dbReference>
<dbReference type="InterPro" id="IPR000175">
    <property type="entry name" value="Na/ntran_symport"/>
</dbReference>
<evidence type="ECO:0000256" key="4">
    <source>
        <dbReference type="ARBA" id="ARBA00022989"/>
    </source>
</evidence>
<dbReference type="InterPro" id="IPR047218">
    <property type="entry name" value="YocR/YhdH-like"/>
</dbReference>
<dbReference type="KEGG" id="gso:PH603_12435"/>
<comment type="subcellular location">
    <subcellularLocation>
        <location evidence="1">Membrane</location>
        <topology evidence="1">Multi-pass membrane protein</topology>
    </subcellularLocation>
</comment>
<organism evidence="7 8">
    <name type="scientific">Gimibacter soli</name>
    <dbReference type="NCBI Taxonomy" id="3024400"/>
    <lineage>
        <taxon>Bacteria</taxon>
        <taxon>Pseudomonadati</taxon>
        <taxon>Pseudomonadota</taxon>
        <taxon>Alphaproteobacteria</taxon>
        <taxon>Kordiimonadales</taxon>
        <taxon>Temperatibacteraceae</taxon>
        <taxon>Gimibacter</taxon>
    </lineage>
</organism>
<dbReference type="AlphaFoldDB" id="A0AAE9XSQ1"/>
<feature type="transmembrane region" description="Helical" evidence="6">
    <location>
        <begin position="344"/>
        <end position="368"/>
    </location>
</feature>
<proteinExistence type="predicted"/>
<feature type="transmembrane region" description="Helical" evidence="6">
    <location>
        <begin position="180"/>
        <end position="198"/>
    </location>
</feature>
<dbReference type="PANTHER" id="PTHR42948:SF1">
    <property type="entry name" value="TRANSPORTER"/>
    <property type="match status" value="1"/>
</dbReference>
<evidence type="ECO:0000256" key="2">
    <source>
        <dbReference type="ARBA" id="ARBA00022448"/>
    </source>
</evidence>
<evidence type="ECO:0000256" key="3">
    <source>
        <dbReference type="ARBA" id="ARBA00022692"/>
    </source>
</evidence>
<keyword evidence="2" id="KW-0813">Transport</keyword>
<keyword evidence="5 6" id="KW-0472">Membrane</keyword>
<dbReference type="NCBIfam" id="NF037979">
    <property type="entry name" value="Na_transp"/>
    <property type="match status" value="1"/>
</dbReference>
<feature type="transmembrane region" description="Helical" evidence="6">
    <location>
        <begin position="302"/>
        <end position="323"/>
    </location>
</feature>
<feature type="transmembrane region" description="Helical" evidence="6">
    <location>
        <begin position="218"/>
        <end position="244"/>
    </location>
</feature>
<accession>A0AAE9XSQ1</accession>
<sequence length="456" mass="47177">MTSKAPERWSSRATFILAAVGSAVGLANLWRFPYSVGTGGGSAFVFVYLGAVLLVSLPVLIAELMVGRRGRLSPPQAIGTVAREGGASPAWAGMGYVGGIGSLIVLAFYSVVGGWTLAYAGKALTGASPVTAAEASAAFDGLNASAPGLFACFAVFIGATIAVSALGVQKGIERVVKIMMPALFLILLSLAAYALIAGEAAKAMTFLFKPDFSKITGAVVMDAVGQAFFSLGVGMTNLMAYGAYVDRDTSIPRTSLFIVGADTAVALIAGIAIFPIVFAVGLAPDSGPGLVFQTLPVAFAQMPGGSLIAPAFFFLLFFAALTSSISMIEAPVSWLQGRFGWSRVTAALVPGAISFGLGVLCVLSFNILSGFHPLDGVPLLEGRNFFALFDYLVTTLMMPGCAIFIALFVAWALPKALTRDEFGVAESGYAFGLWRFCLRYVAPLALAAVLIGGAMA</sequence>
<feature type="transmembrane region" description="Helical" evidence="6">
    <location>
        <begin position="42"/>
        <end position="66"/>
    </location>
</feature>
<gene>
    <name evidence="7" type="ORF">PH603_12435</name>
</gene>
<protein>
    <submittedName>
        <fullName evidence="7">Sodium-dependent transporter</fullName>
    </submittedName>
</protein>
<evidence type="ECO:0000313" key="7">
    <source>
        <dbReference type="EMBL" id="WCL53345.1"/>
    </source>
</evidence>
<feature type="transmembrane region" description="Helical" evidence="6">
    <location>
        <begin position="433"/>
        <end position="455"/>
    </location>
</feature>
<dbReference type="PRINTS" id="PR00176">
    <property type="entry name" value="NANEUSMPORT"/>
</dbReference>
<keyword evidence="4 6" id="KW-1133">Transmembrane helix</keyword>
<keyword evidence="8" id="KW-1185">Reference proteome</keyword>
<dbReference type="CDD" id="cd10336">
    <property type="entry name" value="SLC6sbd_Tyt1-Like"/>
    <property type="match status" value="1"/>
</dbReference>
<feature type="transmembrane region" description="Helical" evidence="6">
    <location>
        <begin position="12"/>
        <end position="30"/>
    </location>
</feature>
<dbReference type="RefSeq" id="WP_289502857.1">
    <property type="nucleotide sequence ID" value="NZ_CP116805.1"/>
</dbReference>
<feature type="transmembrane region" description="Helical" evidence="6">
    <location>
        <begin position="87"/>
        <end position="109"/>
    </location>
</feature>
<dbReference type="GO" id="GO:0016020">
    <property type="term" value="C:membrane"/>
    <property type="evidence" value="ECO:0007669"/>
    <property type="project" value="UniProtKB-SubCell"/>
</dbReference>
<name>A0AAE9XSQ1_9PROT</name>
<feature type="transmembrane region" description="Helical" evidence="6">
    <location>
        <begin position="256"/>
        <end position="282"/>
    </location>
</feature>
<evidence type="ECO:0000256" key="1">
    <source>
        <dbReference type="ARBA" id="ARBA00004141"/>
    </source>
</evidence>
<evidence type="ECO:0000313" key="8">
    <source>
        <dbReference type="Proteomes" id="UP001217500"/>
    </source>
</evidence>
<dbReference type="PROSITE" id="PS50267">
    <property type="entry name" value="NA_NEUROTRAN_SYMP_3"/>
    <property type="match status" value="1"/>
</dbReference>
<evidence type="ECO:0000256" key="6">
    <source>
        <dbReference type="SAM" id="Phobius"/>
    </source>
</evidence>
<dbReference type="SUPFAM" id="SSF161070">
    <property type="entry name" value="SNF-like"/>
    <property type="match status" value="1"/>
</dbReference>
<reference evidence="7" key="1">
    <citation type="submission" date="2023-01" db="EMBL/GenBank/DDBJ databases">
        <title>The genome sequence of Kordiimonadaceae bacterium 6D33.</title>
        <authorList>
            <person name="Liu Y."/>
        </authorList>
    </citation>
    <scope>NUCLEOTIDE SEQUENCE</scope>
    <source>
        <strain evidence="7">6D33</strain>
    </source>
</reference>
<dbReference type="InterPro" id="IPR037272">
    <property type="entry name" value="SNS_sf"/>
</dbReference>
<feature type="transmembrane region" description="Helical" evidence="6">
    <location>
        <begin position="388"/>
        <end position="413"/>
    </location>
</feature>
<dbReference type="Pfam" id="PF00209">
    <property type="entry name" value="SNF"/>
    <property type="match status" value="2"/>
</dbReference>
<keyword evidence="3 6" id="KW-0812">Transmembrane</keyword>
<dbReference type="EMBL" id="CP116805">
    <property type="protein sequence ID" value="WCL53345.1"/>
    <property type="molecule type" value="Genomic_DNA"/>
</dbReference>
<evidence type="ECO:0000256" key="5">
    <source>
        <dbReference type="ARBA" id="ARBA00023136"/>
    </source>
</evidence>